<proteinExistence type="predicted"/>
<dbReference type="Proteomes" id="UP000325313">
    <property type="component" value="Unassembled WGS sequence"/>
</dbReference>
<protein>
    <recommendedName>
        <fullName evidence="1">DUF6589 domain-containing protein</fullName>
    </recommendedName>
</protein>
<gene>
    <name evidence="2" type="ORF">PGTUg99_013708</name>
</gene>
<dbReference type="InterPro" id="IPR046496">
    <property type="entry name" value="DUF6589"/>
</dbReference>
<comment type="caution">
    <text evidence="2">The sequence shown here is derived from an EMBL/GenBank/DDBJ whole genome shotgun (WGS) entry which is preliminary data.</text>
</comment>
<organism evidence="2 3">
    <name type="scientific">Puccinia graminis f. sp. tritici</name>
    <dbReference type="NCBI Taxonomy" id="56615"/>
    <lineage>
        <taxon>Eukaryota</taxon>
        <taxon>Fungi</taxon>
        <taxon>Dikarya</taxon>
        <taxon>Basidiomycota</taxon>
        <taxon>Pucciniomycotina</taxon>
        <taxon>Pucciniomycetes</taxon>
        <taxon>Pucciniales</taxon>
        <taxon>Pucciniaceae</taxon>
        <taxon>Puccinia</taxon>
    </lineage>
</organism>
<reference evidence="2 3" key="1">
    <citation type="submission" date="2019-05" db="EMBL/GenBank/DDBJ databases">
        <title>Emergence of the Ug99 lineage of the wheat stem rust pathogen through somatic hybridization.</title>
        <authorList>
            <person name="Li F."/>
            <person name="Upadhyaya N.M."/>
            <person name="Sperschneider J."/>
            <person name="Matny O."/>
            <person name="Nguyen-Phuc H."/>
            <person name="Mago R."/>
            <person name="Raley C."/>
            <person name="Miller M.E."/>
            <person name="Silverstein K.A.T."/>
            <person name="Henningsen E."/>
            <person name="Hirsch C.D."/>
            <person name="Visser B."/>
            <person name="Pretorius Z.A."/>
            <person name="Steffenson B.J."/>
            <person name="Schwessinger B."/>
            <person name="Dodds P.N."/>
            <person name="Figueroa M."/>
        </authorList>
    </citation>
    <scope>NUCLEOTIDE SEQUENCE [LARGE SCALE GENOMIC DNA]</scope>
    <source>
        <strain evidence="2 3">Ug99</strain>
    </source>
</reference>
<name>A0A5B0SH87_PUCGR</name>
<sequence length="529" mass="59120">MESPAETQKVLTACKLLNSTPAKITPKRFLQIFLDSRSSEIAYLRRLWAQPRGISSTMDLVNLLRREILSSPEGRKEWMGFIQEQAIQILVSQEAPRGNYPNGSFHSSLTVKGAFFAPQEQHIQQSLMTEEHMPFLYGLINGMLRARFVGQANVVGDDEANDELLVDDHPSTPEAFGEIASTVCSMVAFAHNRRHNVLQLNNAVRFTACGVSERVHDYLHYLGLCSSRRTAMCALKTLSAEGQEAIREAMSIQANIPIAPTICIYNIDMEQGVHNLLVGNRSKTFRGTWGYVHVPNVSLIRSLNPEELTLAAYQESLIKAKSFSIEPKHFLPSHEAAMSEMRVWKSQIAKVLMDHLAVPLVKCTSIPTEPPAIEVISNEKPTIHMLKLMDVSDNSAESIGQVFSTILLQSGLTAEEFYGRLQPMDGDLGTVQNFNSLRSQRTPSPYGKESLNNIVFQLGASHTLWNVSSTIFTHHFGDSTDQSNVGAWQFLEALGFPSEKAIQKKDFTLMINQMEKILEATLYYCLRSV</sequence>
<dbReference type="EMBL" id="VDEP01000012">
    <property type="protein sequence ID" value="KAA1137120.1"/>
    <property type="molecule type" value="Genomic_DNA"/>
</dbReference>
<evidence type="ECO:0000313" key="3">
    <source>
        <dbReference type="Proteomes" id="UP000325313"/>
    </source>
</evidence>
<dbReference type="Pfam" id="PF20231">
    <property type="entry name" value="DUF6589"/>
    <property type="match status" value="1"/>
</dbReference>
<evidence type="ECO:0000313" key="2">
    <source>
        <dbReference type="EMBL" id="KAA1137120.1"/>
    </source>
</evidence>
<evidence type="ECO:0000259" key="1">
    <source>
        <dbReference type="Pfam" id="PF20231"/>
    </source>
</evidence>
<accession>A0A5B0SH87</accession>
<feature type="domain" description="DUF6589" evidence="1">
    <location>
        <begin position="328"/>
        <end position="528"/>
    </location>
</feature>
<dbReference type="AlphaFoldDB" id="A0A5B0SH87"/>